<dbReference type="GO" id="GO:0005886">
    <property type="term" value="C:plasma membrane"/>
    <property type="evidence" value="ECO:0007669"/>
    <property type="project" value="UniProtKB-SubCell"/>
</dbReference>
<feature type="transmembrane region" description="Helical" evidence="7">
    <location>
        <begin position="299"/>
        <end position="316"/>
    </location>
</feature>
<reference evidence="9 10" key="1">
    <citation type="submission" date="2016-10" db="EMBL/GenBank/DDBJ databases">
        <title>Rodentibacter gen. nov. and new species.</title>
        <authorList>
            <person name="Christensen H."/>
        </authorList>
    </citation>
    <scope>NUCLEOTIDE SEQUENCE [LARGE SCALE GENOMIC DNA]</scope>
    <source>
        <strain evidence="9 10">CCUG17206</strain>
    </source>
</reference>
<proteinExistence type="predicted"/>
<keyword evidence="3" id="KW-1003">Cell membrane</keyword>
<keyword evidence="6 7" id="KW-0472">Membrane</keyword>
<dbReference type="AlphaFoldDB" id="A0A1V3IDG2"/>
<dbReference type="STRING" id="1908260.BKK50_11920"/>
<protein>
    <submittedName>
        <fullName evidence="9">MFS transporter</fullName>
    </submittedName>
</protein>
<evidence type="ECO:0000259" key="8">
    <source>
        <dbReference type="PROSITE" id="PS50850"/>
    </source>
</evidence>
<dbReference type="InterPro" id="IPR020846">
    <property type="entry name" value="MFS_dom"/>
</dbReference>
<dbReference type="PANTHER" id="PTHR23501:SF1">
    <property type="entry name" value="TRANSPORT PROTEIN HSRA-RELATED"/>
    <property type="match status" value="1"/>
</dbReference>
<feature type="transmembrane region" description="Helical" evidence="7">
    <location>
        <begin position="359"/>
        <end position="379"/>
    </location>
</feature>
<feature type="transmembrane region" description="Helical" evidence="7">
    <location>
        <begin position="49"/>
        <end position="69"/>
    </location>
</feature>
<feature type="transmembrane region" description="Helical" evidence="7">
    <location>
        <begin position="432"/>
        <end position="451"/>
    </location>
</feature>
<dbReference type="Proteomes" id="UP000189433">
    <property type="component" value="Unassembled WGS sequence"/>
</dbReference>
<feature type="domain" description="Major facilitator superfamily (MFS) profile" evidence="8">
    <location>
        <begin position="10"/>
        <end position="455"/>
    </location>
</feature>
<keyword evidence="5 7" id="KW-1133">Transmembrane helix</keyword>
<comment type="caution">
    <text evidence="9">The sequence shown here is derived from an EMBL/GenBank/DDBJ whole genome shotgun (WGS) entry which is preliminary data.</text>
</comment>
<dbReference type="Gene3D" id="1.20.1250.20">
    <property type="entry name" value="MFS general substrate transporter like domains"/>
    <property type="match status" value="1"/>
</dbReference>
<dbReference type="OrthoDB" id="9812221at2"/>
<comment type="subcellular location">
    <subcellularLocation>
        <location evidence="1">Cell membrane</location>
        <topology evidence="1">Multi-pass membrane protein</topology>
    </subcellularLocation>
</comment>
<organism evidence="9 10">
    <name type="scientific">Rodentibacter rarus</name>
    <dbReference type="NCBI Taxonomy" id="1908260"/>
    <lineage>
        <taxon>Bacteria</taxon>
        <taxon>Pseudomonadati</taxon>
        <taxon>Pseudomonadota</taxon>
        <taxon>Gammaproteobacteria</taxon>
        <taxon>Pasteurellales</taxon>
        <taxon>Pasteurellaceae</taxon>
        <taxon>Rodentibacter</taxon>
    </lineage>
</organism>
<feature type="transmembrane region" description="Helical" evidence="7">
    <location>
        <begin position="225"/>
        <end position="243"/>
    </location>
</feature>
<name>A0A1V3IDG2_9PAST</name>
<dbReference type="PANTHER" id="PTHR23501">
    <property type="entry name" value="MAJOR FACILITATOR SUPERFAMILY"/>
    <property type="match status" value="1"/>
</dbReference>
<evidence type="ECO:0000313" key="10">
    <source>
        <dbReference type="Proteomes" id="UP000189433"/>
    </source>
</evidence>
<feature type="transmembrane region" description="Helical" evidence="7">
    <location>
        <begin position="328"/>
        <end position="347"/>
    </location>
</feature>
<evidence type="ECO:0000256" key="6">
    <source>
        <dbReference type="ARBA" id="ARBA00023136"/>
    </source>
</evidence>
<dbReference type="NCBIfam" id="TIGR00711">
    <property type="entry name" value="efflux_EmrB"/>
    <property type="match status" value="1"/>
</dbReference>
<feature type="transmembrane region" description="Helical" evidence="7">
    <location>
        <begin position="164"/>
        <end position="184"/>
    </location>
</feature>
<dbReference type="InterPro" id="IPR036259">
    <property type="entry name" value="MFS_trans_sf"/>
</dbReference>
<dbReference type="FunFam" id="1.20.1720.10:FF:000059">
    <property type="entry name" value="Probable transport protein HsrA"/>
    <property type="match status" value="1"/>
</dbReference>
<evidence type="ECO:0000256" key="7">
    <source>
        <dbReference type="SAM" id="Phobius"/>
    </source>
</evidence>
<evidence type="ECO:0000256" key="3">
    <source>
        <dbReference type="ARBA" id="ARBA00022475"/>
    </source>
</evidence>
<keyword evidence="2" id="KW-0813">Transport</keyword>
<evidence type="ECO:0000313" key="9">
    <source>
        <dbReference type="EMBL" id="OOF38139.1"/>
    </source>
</evidence>
<evidence type="ECO:0000256" key="1">
    <source>
        <dbReference type="ARBA" id="ARBA00004651"/>
    </source>
</evidence>
<feature type="transmembrane region" description="Helical" evidence="7">
    <location>
        <begin position="101"/>
        <end position="122"/>
    </location>
</feature>
<accession>A0A1V3IDG2</accession>
<gene>
    <name evidence="9" type="ORF">BKK50_11920</name>
</gene>
<dbReference type="InterPro" id="IPR011701">
    <property type="entry name" value="MFS"/>
</dbReference>
<dbReference type="PRINTS" id="PR01036">
    <property type="entry name" value="TCRTETB"/>
</dbReference>
<dbReference type="SUPFAM" id="SSF103473">
    <property type="entry name" value="MFS general substrate transporter"/>
    <property type="match status" value="1"/>
</dbReference>
<evidence type="ECO:0000256" key="2">
    <source>
        <dbReference type="ARBA" id="ARBA00022448"/>
    </source>
</evidence>
<keyword evidence="4 7" id="KW-0812">Transmembrane</keyword>
<dbReference type="CDD" id="cd17503">
    <property type="entry name" value="MFS_LmrB_MDR_like"/>
    <property type="match status" value="1"/>
</dbReference>
<feature type="transmembrane region" description="Helical" evidence="7">
    <location>
        <begin position="391"/>
        <end position="412"/>
    </location>
</feature>
<evidence type="ECO:0000256" key="4">
    <source>
        <dbReference type="ARBA" id="ARBA00022692"/>
    </source>
</evidence>
<dbReference type="Gene3D" id="1.20.1720.10">
    <property type="entry name" value="Multidrug resistance protein D"/>
    <property type="match status" value="1"/>
</dbReference>
<feature type="transmembrane region" description="Helical" evidence="7">
    <location>
        <begin position="196"/>
        <end position="213"/>
    </location>
</feature>
<dbReference type="Pfam" id="PF07690">
    <property type="entry name" value="MFS_1"/>
    <property type="match status" value="1"/>
</dbReference>
<dbReference type="InterPro" id="IPR004638">
    <property type="entry name" value="EmrB-like"/>
</dbReference>
<sequence>MRDPHTYQGLAWVAAMALFMQSLDATILNTALPAISMDLHKPAFEMQMAIIAYSLAVALFIPLTAWAAAKFGTLTVFRCAVFTFVLGSVACAAAPNLESLILARIIQGIGGAFMMPIARLAIIQSVPKHQLLNAWNLMATAGLIGPILGPILGGWLVIHATWHWIFLINIPIGIVGIWAAGHVMDNIKGGEEKLDWTGFLLFALGLVGLTLGLDLLGETHQNPFLTYGSLMVGIGLLMIYVMYAKGNERAILPLSLFRTRTFTLSILANLFIRLSASGIPFLLPLMFQLSFGFSAEMSGWLLAPIALMSVIFKTVIGHILNKFGYKTTLISSALLMALGIMAMAWWDNQTALVRIVMNLMWYGACMSMIFTAVNTLAVGDLSPSQAGAGSTILSIVQQVGIGFGIAVSSIILNVYRQFFGNEGELLQHAFSYTFLTSSLFAIALICTLVRLHKTDGDHLRQTSKLSD</sequence>
<feature type="transmembrane region" description="Helical" evidence="7">
    <location>
        <begin position="76"/>
        <end position="95"/>
    </location>
</feature>
<evidence type="ECO:0000256" key="5">
    <source>
        <dbReference type="ARBA" id="ARBA00022989"/>
    </source>
</evidence>
<feature type="transmembrane region" description="Helical" evidence="7">
    <location>
        <begin position="134"/>
        <end position="158"/>
    </location>
</feature>
<keyword evidence="10" id="KW-1185">Reference proteome</keyword>
<feature type="transmembrane region" description="Helical" evidence="7">
    <location>
        <begin position="264"/>
        <end position="287"/>
    </location>
</feature>
<dbReference type="EMBL" id="MLHJ01000163">
    <property type="protein sequence ID" value="OOF38139.1"/>
    <property type="molecule type" value="Genomic_DNA"/>
</dbReference>
<dbReference type="RefSeq" id="WP_077418493.1">
    <property type="nucleotide sequence ID" value="NZ_MLHJ01000163.1"/>
</dbReference>
<dbReference type="GO" id="GO:0022857">
    <property type="term" value="F:transmembrane transporter activity"/>
    <property type="evidence" value="ECO:0007669"/>
    <property type="project" value="InterPro"/>
</dbReference>
<dbReference type="PROSITE" id="PS50850">
    <property type="entry name" value="MFS"/>
    <property type="match status" value="1"/>
</dbReference>